<feature type="non-terminal residue" evidence="1">
    <location>
        <position position="1"/>
    </location>
</feature>
<organism evidence="1 2">
    <name type="scientific">Musa troglodytarum</name>
    <name type="common">fe'i banana</name>
    <dbReference type="NCBI Taxonomy" id="320322"/>
    <lineage>
        <taxon>Eukaryota</taxon>
        <taxon>Viridiplantae</taxon>
        <taxon>Streptophyta</taxon>
        <taxon>Embryophyta</taxon>
        <taxon>Tracheophyta</taxon>
        <taxon>Spermatophyta</taxon>
        <taxon>Magnoliopsida</taxon>
        <taxon>Liliopsida</taxon>
        <taxon>Zingiberales</taxon>
        <taxon>Musaceae</taxon>
        <taxon>Musa</taxon>
    </lineage>
</organism>
<protein>
    <submittedName>
        <fullName evidence="1">Uncharacterized protein</fullName>
    </submittedName>
</protein>
<evidence type="ECO:0000313" key="2">
    <source>
        <dbReference type="Proteomes" id="UP001055439"/>
    </source>
</evidence>
<evidence type="ECO:0000313" key="1">
    <source>
        <dbReference type="EMBL" id="URE10853.1"/>
    </source>
</evidence>
<dbReference type="EMBL" id="CP097508">
    <property type="protein sequence ID" value="URE10853.1"/>
    <property type="molecule type" value="Genomic_DNA"/>
</dbReference>
<reference evidence="1" key="1">
    <citation type="submission" date="2022-05" db="EMBL/GenBank/DDBJ databases">
        <title>The Musa troglodytarum L. genome provides insights into the mechanism of non-climacteric behaviour and enrichment of carotenoids.</title>
        <authorList>
            <person name="Wang J."/>
        </authorList>
    </citation>
    <scope>NUCLEOTIDE SEQUENCE</scope>
    <source>
        <tissue evidence="1">Leaf</tissue>
    </source>
</reference>
<name>A0A9E7K8P8_9LILI</name>
<proteinExistence type="predicted"/>
<accession>A0A9E7K8P8</accession>
<keyword evidence="2" id="KW-1185">Reference proteome</keyword>
<dbReference type="Proteomes" id="UP001055439">
    <property type="component" value="Chromosome 6"/>
</dbReference>
<sequence>PISLLSHAQKRIHIGNNGIPLLHSDARSPSLLPRHDCSVYQYSTPRIKIATAIFVRHERTKLIARSHAKLPATPRRRSSTF</sequence>
<gene>
    <name evidence="1" type="ORF">MUK42_21914</name>
</gene>
<dbReference type="AlphaFoldDB" id="A0A9E7K8P8"/>